<accession>A0A7W6PR75</accession>
<keyword evidence="3 4" id="KW-0472">Membrane</keyword>
<comment type="caution">
    <text evidence="5">The sequence shown here is derived from an EMBL/GenBank/DDBJ whole genome shotgun (WGS) entry which is preliminary data.</text>
</comment>
<name>A0A7W6PR75_9HYPH</name>
<dbReference type="RefSeq" id="WP_062556837.1">
    <property type="nucleotide sequence ID" value="NZ_CP049249.1"/>
</dbReference>
<feature type="transmembrane region" description="Helical" evidence="4">
    <location>
        <begin position="97"/>
        <end position="119"/>
    </location>
</feature>
<keyword evidence="2 4" id="KW-1133">Transmembrane helix</keyword>
<feature type="transmembrane region" description="Helical" evidence="4">
    <location>
        <begin position="348"/>
        <end position="369"/>
    </location>
</feature>
<feature type="transmembrane region" description="Helical" evidence="4">
    <location>
        <begin position="161"/>
        <end position="181"/>
    </location>
</feature>
<evidence type="ECO:0000313" key="5">
    <source>
        <dbReference type="EMBL" id="MBB4144925.1"/>
    </source>
</evidence>
<feature type="transmembrane region" description="Helical" evidence="4">
    <location>
        <begin position="131"/>
        <end position="155"/>
    </location>
</feature>
<evidence type="ECO:0000256" key="4">
    <source>
        <dbReference type="SAM" id="Phobius"/>
    </source>
</evidence>
<keyword evidence="6" id="KW-1185">Reference proteome</keyword>
<dbReference type="Pfam" id="PF07690">
    <property type="entry name" value="MFS_1"/>
    <property type="match status" value="1"/>
</dbReference>
<dbReference type="InterPro" id="IPR036259">
    <property type="entry name" value="MFS_trans_sf"/>
</dbReference>
<dbReference type="GO" id="GO:0022857">
    <property type="term" value="F:transmembrane transporter activity"/>
    <property type="evidence" value="ECO:0007669"/>
    <property type="project" value="InterPro"/>
</dbReference>
<reference evidence="5 6" key="1">
    <citation type="submission" date="2020-08" db="EMBL/GenBank/DDBJ databases">
        <title>Genomic Encyclopedia of Type Strains, Phase IV (KMG-IV): sequencing the most valuable type-strain genomes for metagenomic binning, comparative biology and taxonomic classification.</title>
        <authorList>
            <person name="Goeker M."/>
        </authorList>
    </citation>
    <scope>NUCLEOTIDE SEQUENCE [LARGE SCALE GENOMIC DNA]</scope>
    <source>
        <strain evidence="5 6">DSM 29514</strain>
    </source>
</reference>
<organism evidence="5 6">
    <name type="scientific">Rhizobium rhizoryzae</name>
    <dbReference type="NCBI Taxonomy" id="451876"/>
    <lineage>
        <taxon>Bacteria</taxon>
        <taxon>Pseudomonadati</taxon>
        <taxon>Pseudomonadota</taxon>
        <taxon>Alphaproteobacteria</taxon>
        <taxon>Hyphomicrobiales</taxon>
        <taxon>Rhizobiaceae</taxon>
        <taxon>Rhizobium/Agrobacterium group</taxon>
        <taxon>Rhizobium</taxon>
    </lineage>
</organism>
<feature type="transmembrane region" description="Helical" evidence="4">
    <location>
        <begin position="292"/>
        <end position="311"/>
    </location>
</feature>
<evidence type="ECO:0000313" key="6">
    <source>
        <dbReference type="Proteomes" id="UP000519897"/>
    </source>
</evidence>
<dbReference type="InterPro" id="IPR011701">
    <property type="entry name" value="MFS"/>
</dbReference>
<feature type="transmembrane region" description="Helical" evidence="4">
    <location>
        <begin position="323"/>
        <end position="342"/>
    </location>
</feature>
<feature type="transmembrane region" description="Helical" evidence="4">
    <location>
        <begin position="75"/>
        <end position="91"/>
    </location>
</feature>
<sequence>MSGQKFGVAGATALVIGHCAGMLDLVALPVWVGALVERFGFSPQQSGTLATLFLLGAVAASMFTAARFNGLNQKVLTVGGFAVTAAIFLYASTQTSFSTLAIAHLAAGVSVGTALSMVHGVMGQSVNPHRLFAIAGMALGLFAIILLAAVPQLLILRGGPVLFQVFSGIMAVAAVVAALFFRNPTSITEHEKKPFNRVIWLTILGISIMTFNQAMVFSFVEVIGKSRGFEAAHVLGVLIALGFVNFLFPAPLATFLQNRVSAPLVTQIGPAVQAVLAILVTSATAFQIWAPAAAVFVAVQIFTHTFVFGLLSQLDPTGRAAAATPAMLMIGAALGPIVGGVLGENLGFGALGVAAVLVAASSITCFTLARSAGAALKVKTA</sequence>
<feature type="transmembrane region" description="Helical" evidence="4">
    <location>
        <begin position="268"/>
        <end position="286"/>
    </location>
</feature>
<dbReference type="Gene3D" id="1.20.1250.20">
    <property type="entry name" value="MFS general substrate transporter like domains"/>
    <property type="match status" value="1"/>
</dbReference>
<feature type="transmembrane region" description="Helical" evidence="4">
    <location>
        <begin position="201"/>
        <end position="220"/>
    </location>
</feature>
<keyword evidence="1 4" id="KW-0812">Transmembrane</keyword>
<dbReference type="AlphaFoldDB" id="A0A7W6PR75"/>
<proteinExistence type="predicted"/>
<gene>
    <name evidence="5" type="ORF">GGQ72_003487</name>
</gene>
<evidence type="ECO:0000256" key="2">
    <source>
        <dbReference type="ARBA" id="ARBA00022989"/>
    </source>
</evidence>
<evidence type="ECO:0000256" key="3">
    <source>
        <dbReference type="ARBA" id="ARBA00023136"/>
    </source>
</evidence>
<protein>
    <submittedName>
        <fullName evidence="5">Putative MFS family arabinose efflux permease</fullName>
    </submittedName>
</protein>
<evidence type="ECO:0000256" key="1">
    <source>
        <dbReference type="ARBA" id="ARBA00022692"/>
    </source>
</evidence>
<dbReference type="SUPFAM" id="SSF103473">
    <property type="entry name" value="MFS general substrate transporter"/>
    <property type="match status" value="1"/>
</dbReference>
<feature type="transmembrane region" description="Helical" evidence="4">
    <location>
        <begin position="232"/>
        <end position="256"/>
    </location>
</feature>
<dbReference type="EMBL" id="JACIEC010000005">
    <property type="protein sequence ID" value="MBB4144925.1"/>
    <property type="molecule type" value="Genomic_DNA"/>
</dbReference>
<dbReference type="Proteomes" id="UP000519897">
    <property type="component" value="Unassembled WGS sequence"/>
</dbReference>
<feature type="transmembrane region" description="Helical" evidence="4">
    <location>
        <begin position="48"/>
        <end position="68"/>
    </location>
</feature>
<feature type="transmembrane region" description="Helical" evidence="4">
    <location>
        <begin position="12"/>
        <end position="36"/>
    </location>
</feature>